<organism evidence="1 2">
    <name type="scientific">Vibrio nigripulchritudo SOn1</name>
    <dbReference type="NCBI Taxonomy" id="1238450"/>
    <lineage>
        <taxon>Bacteria</taxon>
        <taxon>Pseudomonadati</taxon>
        <taxon>Pseudomonadota</taxon>
        <taxon>Gammaproteobacteria</taxon>
        <taxon>Vibrionales</taxon>
        <taxon>Vibrionaceae</taxon>
        <taxon>Vibrio</taxon>
    </lineage>
</organism>
<reference evidence="1 2" key="1">
    <citation type="journal article" date="2013" name="ISME J.">
        <title>Comparative genomics of pathogenic lineages of Vibrio nigripulchritudo identifies virulence-associated traits.</title>
        <authorList>
            <person name="Goudenege D."/>
            <person name="Labreuche Y."/>
            <person name="Krin E."/>
            <person name="Ansquer D."/>
            <person name="Mangenot S."/>
            <person name="Calteau A."/>
            <person name="Medigue C."/>
            <person name="Mazel D."/>
            <person name="Polz M.F."/>
            <person name="Le Roux F."/>
        </authorList>
    </citation>
    <scope>NUCLEOTIDE SEQUENCE [LARGE SCALE GENOMIC DNA]</scope>
    <source>
        <strain evidence="1 2">SOn1</strain>
    </source>
</reference>
<dbReference type="EMBL" id="CAOF01000045">
    <property type="protein sequence ID" value="CCO45144.1"/>
    <property type="molecule type" value="Genomic_DNA"/>
</dbReference>
<evidence type="ECO:0000313" key="2">
    <source>
        <dbReference type="Proteomes" id="UP000018211"/>
    </source>
</evidence>
<protein>
    <submittedName>
        <fullName evidence="1">Uncharacterized protein</fullName>
    </submittedName>
</protein>
<accession>A0AAV2VKZ0</accession>
<comment type="caution">
    <text evidence="1">The sequence shown here is derived from an EMBL/GenBank/DDBJ whole genome shotgun (WGS) entry which is preliminary data.</text>
</comment>
<dbReference type="AlphaFoldDB" id="A0AAV2VKZ0"/>
<sequence>MADIVYDLCQVASLYEQVVDKGRGGMQWYVDLKKSVCALVIGLMTWCSRCG</sequence>
<evidence type="ECO:0000313" key="1">
    <source>
        <dbReference type="EMBL" id="CCO45144.1"/>
    </source>
</evidence>
<name>A0AAV2VKZ0_9VIBR</name>
<dbReference type="Proteomes" id="UP000018211">
    <property type="component" value="Unassembled WGS sequence"/>
</dbReference>
<proteinExistence type="predicted"/>
<gene>
    <name evidence="1" type="ORF">VIBNISOn1_1390023</name>
</gene>